<comment type="caution">
    <text evidence="2">The sequence shown here is derived from an EMBL/GenBank/DDBJ whole genome shotgun (WGS) entry which is preliminary data.</text>
</comment>
<evidence type="ECO:0000313" key="2">
    <source>
        <dbReference type="EMBL" id="MPC13474.1"/>
    </source>
</evidence>
<sequence>MPGPINSTHENQHTTKQRSLHQEEAQARRVTGGQGSSSGRHSSLEHLIVQGNTLSLEAARFSDVIHLTGKLFVGQPDVS</sequence>
<evidence type="ECO:0000313" key="3">
    <source>
        <dbReference type="Proteomes" id="UP000324222"/>
    </source>
</evidence>
<gene>
    <name evidence="2" type="ORF">E2C01_006210</name>
</gene>
<name>A0A5B7CXJ7_PORTR</name>
<dbReference type="AlphaFoldDB" id="A0A5B7CXJ7"/>
<dbReference type="Proteomes" id="UP000324222">
    <property type="component" value="Unassembled WGS sequence"/>
</dbReference>
<proteinExistence type="predicted"/>
<organism evidence="2 3">
    <name type="scientific">Portunus trituberculatus</name>
    <name type="common">Swimming crab</name>
    <name type="synonym">Neptunus trituberculatus</name>
    <dbReference type="NCBI Taxonomy" id="210409"/>
    <lineage>
        <taxon>Eukaryota</taxon>
        <taxon>Metazoa</taxon>
        <taxon>Ecdysozoa</taxon>
        <taxon>Arthropoda</taxon>
        <taxon>Crustacea</taxon>
        <taxon>Multicrustacea</taxon>
        <taxon>Malacostraca</taxon>
        <taxon>Eumalacostraca</taxon>
        <taxon>Eucarida</taxon>
        <taxon>Decapoda</taxon>
        <taxon>Pleocyemata</taxon>
        <taxon>Brachyura</taxon>
        <taxon>Eubrachyura</taxon>
        <taxon>Portunoidea</taxon>
        <taxon>Portunidae</taxon>
        <taxon>Portuninae</taxon>
        <taxon>Portunus</taxon>
    </lineage>
</organism>
<evidence type="ECO:0000256" key="1">
    <source>
        <dbReference type="SAM" id="MobiDB-lite"/>
    </source>
</evidence>
<protein>
    <submittedName>
        <fullName evidence="2">Uncharacterized protein</fullName>
    </submittedName>
</protein>
<accession>A0A5B7CXJ7</accession>
<feature type="region of interest" description="Disordered" evidence="1">
    <location>
        <begin position="1"/>
        <end position="44"/>
    </location>
</feature>
<reference evidence="2 3" key="1">
    <citation type="submission" date="2019-05" db="EMBL/GenBank/DDBJ databases">
        <title>Another draft genome of Portunus trituberculatus and its Hox gene families provides insights of decapod evolution.</title>
        <authorList>
            <person name="Jeong J.-H."/>
            <person name="Song I."/>
            <person name="Kim S."/>
            <person name="Choi T."/>
            <person name="Kim D."/>
            <person name="Ryu S."/>
            <person name="Kim W."/>
        </authorList>
    </citation>
    <scope>NUCLEOTIDE SEQUENCE [LARGE SCALE GENOMIC DNA]</scope>
    <source>
        <tissue evidence="2">Muscle</tissue>
    </source>
</reference>
<keyword evidence="3" id="KW-1185">Reference proteome</keyword>
<dbReference type="EMBL" id="VSRR010000284">
    <property type="protein sequence ID" value="MPC13474.1"/>
    <property type="molecule type" value="Genomic_DNA"/>
</dbReference>